<dbReference type="InterPro" id="IPR006197">
    <property type="entry name" value="Peptidase_S24_LexA"/>
</dbReference>
<dbReference type="GO" id="GO:0016787">
    <property type="term" value="F:hydrolase activity"/>
    <property type="evidence" value="ECO:0007669"/>
    <property type="project" value="UniProtKB-KW"/>
</dbReference>
<evidence type="ECO:0000256" key="2">
    <source>
        <dbReference type="ARBA" id="ARBA00022763"/>
    </source>
</evidence>
<dbReference type="AlphaFoldDB" id="A0A383C9T1"/>
<dbReference type="GO" id="GO:0006355">
    <property type="term" value="P:regulation of DNA-templated transcription"/>
    <property type="evidence" value="ECO:0007669"/>
    <property type="project" value="InterPro"/>
</dbReference>
<name>A0A383C9T1_9ZZZZ</name>
<dbReference type="GO" id="GO:0006281">
    <property type="term" value="P:DNA repair"/>
    <property type="evidence" value="ECO:0007669"/>
    <property type="project" value="UniProtKB-KW"/>
</dbReference>
<keyword evidence="3" id="KW-0378">Hydrolase</keyword>
<keyword evidence="4" id="KW-0068">Autocatalytic cleavage</keyword>
<dbReference type="CDD" id="cd06529">
    <property type="entry name" value="S24_LexA-like"/>
    <property type="match status" value="1"/>
</dbReference>
<dbReference type="InterPro" id="IPR036286">
    <property type="entry name" value="LexA/Signal_pep-like_sf"/>
</dbReference>
<dbReference type="PRINTS" id="PR00726">
    <property type="entry name" value="LEXASERPTASE"/>
</dbReference>
<organism evidence="8">
    <name type="scientific">marine metagenome</name>
    <dbReference type="NCBI Taxonomy" id="408172"/>
    <lineage>
        <taxon>unclassified sequences</taxon>
        <taxon>metagenomes</taxon>
        <taxon>ecological metagenomes</taxon>
    </lineage>
</organism>
<dbReference type="GO" id="GO:0009432">
    <property type="term" value="P:SOS response"/>
    <property type="evidence" value="ECO:0007669"/>
    <property type="project" value="UniProtKB-KW"/>
</dbReference>
<feature type="domain" description="Peptidase S24/S26A/S26B/S26C" evidence="7">
    <location>
        <begin position="1"/>
        <end position="114"/>
    </location>
</feature>
<dbReference type="EMBL" id="UINC01206945">
    <property type="protein sequence ID" value="SVE28810.1"/>
    <property type="molecule type" value="Genomic_DNA"/>
</dbReference>
<evidence type="ECO:0000313" key="8">
    <source>
        <dbReference type="EMBL" id="SVE28810.1"/>
    </source>
</evidence>
<feature type="non-terminal residue" evidence="8">
    <location>
        <position position="1"/>
    </location>
</feature>
<comment type="similarity">
    <text evidence="1">Belongs to the peptidase S24 family.</text>
</comment>
<dbReference type="PANTHER" id="PTHR33516:SF2">
    <property type="entry name" value="LEXA REPRESSOR-RELATED"/>
    <property type="match status" value="1"/>
</dbReference>
<evidence type="ECO:0000256" key="3">
    <source>
        <dbReference type="ARBA" id="ARBA00022801"/>
    </source>
</evidence>
<dbReference type="SUPFAM" id="SSF51306">
    <property type="entry name" value="LexA/Signal peptidase"/>
    <property type="match status" value="1"/>
</dbReference>
<sequence length="121" mass="12931">PVLGRVPAGVLEEAIEDPDGYVTADAPEISGEVFALRVQGESMIGAGIFPGDLVLVHRQPTARSGDIVVALVENEATVKTFKQCDHRIELHPANPLFAPIILDADVVVILGKVIEVRRTLS</sequence>
<gene>
    <name evidence="8" type="ORF">METZ01_LOCUS481664</name>
</gene>
<accession>A0A383C9T1</accession>
<dbReference type="InterPro" id="IPR050077">
    <property type="entry name" value="LexA_repressor"/>
</dbReference>
<protein>
    <recommendedName>
        <fullName evidence="7">Peptidase S24/S26A/S26B/S26C domain-containing protein</fullName>
    </recommendedName>
</protein>
<dbReference type="Pfam" id="PF00717">
    <property type="entry name" value="Peptidase_S24"/>
    <property type="match status" value="1"/>
</dbReference>
<dbReference type="Gene3D" id="2.10.109.10">
    <property type="entry name" value="Umud Fragment, subunit A"/>
    <property type="match status" value="1"/>
</dbReference>
<proteinExistence type="inferred from homology"/>
<keyword evidence="5" id="KW-0234">DNA repair</keyword>
<dbReference type="GO" id="GO:0003677">
    <property type="term" value="F:DNA binding"/>
    <property type="evidence" value="ECO:0007669"/>
    <property type="project" value="InterPro"/>
</dbReference>
<reference evidence="8" key="1">
    <citation type="submission" date="2018-05" db="EMBL/GenBank/DDBJ databases">
        <authorList>
            <person name="Lanie J.A."/>
            <person name="Ng W.-L."/>
            <person name="Kazmierczak K.M."/>
            <person name="Andrzejewski T.M."/>
            <person name="Davidsen T.M."/>
            <person name="Wayne K.J."/>
            <person name="Tettelin H."/>
            <person name="Glass J.I."/>
            <person name="Rusch D."/>
            <person name="Podicherti R."/>
            <person name="Tsui H.-C.T."/>
            <person name="Winkler M.E."/>
        </authorList>
    </citation>
    <scope>NUCLEOTIDE SEQUENCE</scope>
</reference>
<evidence type="ECO:0000256" key="5">
    <source>
        <dbReference type="ARBA" id="ARBA00023204"/>
    </source>
</evidence>
<evidence type="ECO:0000256" key="6">
    <source>
        <dbReference type="ARBA" id="ARBA00023236"/>
    </source>
</evidence>
<dbReference type="InterPro" id="IPR015927">
    <property type="entry name" value="Peptidase_S24_S26A/B/C"/>
</dbReference>
<dbReference type="PANTHER" id="PTHR33516">
    <property type="entry name" value="LEXA REPRESSOR"/>
    <property type="match status" value="1"/>
</dbReference>
<keyword evidence="6" id="KW-0742">SOS response</keyword>
<evidence type="ECO:0000256" key="1">
    <source>
        <dbReference type="ARBA" id="ARBA00007484"/>
    </source>
</evidence>
<keyword evidence="2" id="KW-0227">DNA damage</keyword>
<evidence type="ECO:0000256" key="4">
    <source>
        <dbReference type="ARBA" id="ARBA00022813"/>
    </source>
</evidence>
<evidence type="ECO:0000259" key="7">
    <source>
        <dbReference type="Pfam" id="PF00717"/>
    </source>
</evidence>
<dbReference type="InterPro" id="IPR039418">
    <property type="entry name" value="LexA-like"/>
</dbReference>